<keyword evidence="3" id="KW-0677">Repeat</keyword>
<dbReference type="STRING" id="348802.A0A0D2CZY1"/>
<reference evidence="10 11" key="1">
    <citation type="submission" date="2015-01" db="EMBL/GenBank/DDBJ databases">
        <title>The Genome Sequence of Exophiala xenobiotica CBS118157.</title>
        <authorList>
            <consortium name="The Broad Institute Genomics Platform"/>
            <person name="Cuomo C."/>
            <person name="de Hoog S."/>
            <person name="Gorbushina A."/>
            <person name="Stielow B."/>
            <person name="Teixiera M."/>
            <person name="Abouelleil A."/>
            <person name="Chapman S.B."/>
            <person name="Priest M."/>
            <person name="Young S.K."/>
            <person name="Wortman J."/>
            <person name="Nusbaum C."/>
            <person name="Birren B."/>
        </authorList>
    </citation>
    <scope>NUCLEOTIDE SEQUENCE [LARGE SCALE GENOMIC DNA]</scope>
    <source>
        <strain evidence="10 11">CBS 118157</strain>
    </source>
</reference>
<dbReference type="AlphaFoldDB" id="A0A0D2CZY1"/>
<evidence type="ECO:0000256" key="5">
    <source>
        <dbReference type="ARBA" id="ARBA00022833"/>
    </source>
</evidence>
<sequence>MDPRQSLSRTTSSGVGTPQNTYNPNSMASAYAMPQYPNNTHLPPINYSQLPPAGQNYMPQQYRNELPRYTSAPANAPVPSPTPDNRYNSQMNPQGSMGGLPPTSMLPSPHQQPQQQPPQQQQQQQQSHQAYHQQPPPRQSYPQPLAPAPPRPNIDSIAQGYPHPDNRQQPWSGAESMPGMTTDVGRDPTRTHVVGSQGRRGILPSAPGRPPVMPNGVNGSPKSNAVPQKDADGKFPCPNCTKTYLHAKHLKRHMLRHTGDRPYMCVLCNDTFSRSDILKRHFQKCSVRRGNPTGASHLSNPAAHLKKSQQAAAKAAAAAGNSPANASTPTSGVMNNPPYTTATMPSTSAPTTTAPAPGMAYGMSSNGQGDMQRQGQMQPGSAPGGMDPNGNTSWSMHDARNSQMMYQTSTPPTHYGMQPGGGDDKRNVMPGAHHIGDEWNHMFHPSGNEGYMNPMFGGYDQSQGEVKKDYESHEGGSNGYYIPSTSLGADGTLGPPLWNLHASRQDLLQAKVNALLTFVFPGGIQESLQEQQNNLSIQSCLTVDAIQHYLDLFPNFQGHFPWLHVSTFDFLNSYDGLVLVIICSGAVYSDRTSQNQVRALMQRVKQGIERTSKILQNLELGIPQSQFSPSGIEFQELQALTILQGLFVWHGGPEDRALARAESKRIMYLVRQFDMLTLAGPNDTVGYSYLHSLQPGEEADPSRWDWRSWVEQEKRSRLMFMVFLWDAAMCIYFNVAPQFSSAEIKLPLPCDDAAWEAQDAETCAQALGLRGQVAQSRLNVTGSHRLKQLEMHHAMSALHSTSVLMHPRTTNIYSKFILIHALHAEIWQVQRQRSFINPTGSPGAGEDSAMDQFMSMYNSIDLALARWKHSWDEDLALQYPPNDGYHQFPKRAGFCRDGVHFYWLARAFLQPDRAHDWQLPADARLQQTLHGLKKARDWSRSDGAQRGEEPGSVACIDDNYALASPVLDMRKLFRPLRMVSDDSLASSQDL</sequence>
<evidence type="ECO:0000256" key="7">
    <source>
        <dbReference type="PROSITE-ProRule" id="PRU00042"/>
    </source>
</evidence>
<keyword evidence="2" id="KW-0479">Metal-binding</keyword>
<feature type="compositionally biased region" description="Polar residues" evidence="8">
    <location>
        <begin position="1"/>
        <end position="28"/>
    </location>
</feature>
<dbReference type="OrthoDB" id="9439903at2759"/>
<dbReference type="InterPro" id="IPR007219">
    <property type="entry name" value="XnlR_reg_dom"/>
</dbReference>
<feature type="compositionally biased region" description="Low complexity" evidence="8">
    <location>
        <begin position="107"/>
        <end position="133"/>
    </location>
</feature>
<feature type="region of interest" description="Disordered" evidence="8">
    <location>
        <begin position="287"/>
        <end position="396"/>
    </location>
</feature>
<dbReference type="GO" id="GO:0000785">
    <property type="term" value="C:chromatin"/>
    <property type="evidence" value="ECO:0007669"/>
    <property type="project" value="TreeGrafter"/>
</dbReference>
<feature type="compositionally biased region" description="Low complexity" evidence="8">
    <location>
        <begin position="337"/>
        <end position="380"/>
    </location>
</feature>
<evidence type="ECO:0000256" key="4">
    <source>
        <dbReference type="ARBA" id="ARBA00022771"/>
    </source>
</evidence>
<protein>
    <recommendedName>
        <fullName evidence="9">C2H2-type domain-containing protein</fullName>
    </recommendedName>
</protein>
<dbReference type="Proteomes" id="UP000054342">
    <property type="component" value="Unassembled WGS sequence"/>
</dbReference>
<feature type="compositionally biased region" description="Low complexity" evidence="8">
    <location>
        <begin position="308"/>
        <end position="327"/>
    </location>
</feature>
<dbReference type="PROSITE" id="PS50157">
    <property type="entry name" value="ZINC_FINGER_C2H2_2"/>
    <property type="match status" value="2"/>
</dbReference>
<dbReference type="SUPFAM" id="SSF57667">
    <property type="entry name" value="beta-beta-alpha zinc fingers"/>
    <property type="match status" value="1"/>
</dbReference>
<evidence type="ECO:0000313" key="11">
    <source>
        <dbReference type="Proteomes" id="UP000054342"/>
    </source>
</evidence>
<dbReference type="GO" id="GO:0000978">
    <property type="term" value="F:RNA polymerase II cis-regulatory region sequence-specific DNA binding"/>
    <property type="evidence" value="ECO:0007669"/>
    <property type="project" value="InterPro"/>
</dbReference>
<feature type="compositionally biased region" description="Polar residues" evidence="8">
    <location>
        <begin position="217"/>
        <end position="226"/>
    </location>
</feature>
<dbReference type="PANTHER" id="PTHR40626">
    <property type="entry name" value="MIP31509P"/>
    <property type="match status" value="1"/>
</dbReference>
<accession>A0A0D2CZY1</accession>
<gene>
    <name evidence="10" type="ORF">PV05_04442</name>
</gene>
<proteinExistence type="predicted"/>
<dbReference type="GO" id="GO:0000981">
    <property type="term" value="F:DNA-binding transcription factor activity, RNA polymerase II-specific"/>
    <property type="evidence" value="ECO:0007669"/>
    <property type="project" value="InterPro"/>
</dbReference>
<dbReference type="GeneID" id="25326350"/>
<feature type="compositionally biased region" description="Pro residues" evidence="8">
    <location>
        <begin position="134"/>
        <end position="152"/>
    </location>
</feature>
<feature type="region of interest" description="Disordered" evidence="8">
    <location>
        <begin position="1"/>
        <end position="230"/>
    </location>
</feature>
<evidence type="ECO:0000313" key="10">
    <source>
        <dbReference type="EMBL" id="KIW55712.1"/>
    </source>
</evidence>
<feature type="domain" description="C2H2-type" evidence="9">
    <location>
        <begin position="263"/>
        <end position="293"/>
    </location>
</feature>
<dbReference type="RefSeq" id="XP_013316296.1">
    <property type="nucleotide sequence ID" value="XM_013460842.1"/>
</dbReference>
<dbReference type="CDD" id="cd12148">
    <property type="entry name" value="fungal_TF_MHR"/>
    <property type="match status" value="1"/>
</dbReference>
<keyword evidence="11" id="KW-1185">Reference proteome</keyword>
<dbReference type="Pfam" id="PF04082">
    <property type="entry name" value="Fungal_trans"/>
    <property type="match status" value="1"/>
</dbReference>
<dbReference type="GO" id="GO:0008270">
    <property type="term" value="F:zinc ion binding"/>
    <property type="evidence" value="ECO:0007669"/>
    <property type="project" value="UniProtKB-KW"/>
</dbReference>
<dbReference type="InterPro" id="IPR013087">
    <property type="entry name" value="Znf_C2H2_type"/>
</dbReference>
<dbReference type="SMART" id="SM00355">
    <property type="entry name" value="ZnF_C2H2"/>
    <property type="match status" value="2"/>
</dbReference>
<dbReference type="Gene3D" id="3.30.160.60">
    <property type="entry name" value="Classic Zinc Finger"/>
    <property type="match status" value="2"/>
</dbReference>
<dbReference type="PROSITE" id="PS00028">
    <property type="entry name" value="ZINC_FINGER_C2H2_1"/>
    <property type="match status" value="1"/>
</dbReference>
<dbReference type="EMBL" id="KN847319">
    <property type="protein sequence ID" value="KIW55712.1"/>
    <property type="molecule type" value="Genomic_DNA"/>
</dbReference>
<evidence type="ECO:0000256" key="6">
    <source>
        <dbReference type="ARBA" id="ARBA00023242"/>
    </source>
</evidence>
<dbReference type="InterPro" id="IPR036236">
    <property type="entry name" value="Znf_C2H2_sf"/>
</dbReference>
<evidence type="ECO:0000259" key="9">
    <source>
        <dbReference type="PROSITE" id="PS50157"/>
    </source>
</evidence>
<dbReference type="PANTHER" id="PTHR40626:SF12">
    <property type="entry name" value="RFEC"/>
    <property type="match status" value="1"/>
</dbReference>
<feature type="domain" description="C2H2-type" evidence="9">
    <location>
        <begin position="235"/>
        <end position="262"/>
    </location>
</feature>
<organism evidence="10 11">
    <name type="scientific">Exophiala xenobiotica</name>
    <dbReference type="NCBI Taxonomy" id="348802"/>
    <lineage>
        <taxon>Eukaryota</taxon>
        <taxon>Fungi</taxon>
        <taxon>Dikarya</taxon>
        <taxon>Ascomycota</taxon>
        <taxon>Pezizomycotina</taxon>
        <taxon>Eurotiomycetes</taxon>
        <taxon>Chaetothyriomycetidae</taxon>
        <taxon>Chaetothyriales</taxon>
        <taxon>Herpotrichiellaceae</taxon>
        <taxon>Exophiala</taxon>
    </lineage>
</organism>
<name>A0A0D2CZY1_9EURO</name>
<comment type="subcellular location">
    <subcellularLocation>
        <location evidence="1">Nucleus</location>
    </subcellularLocation>
</comment>
<evidence type="ECO:0000256" key="1">
    <source>
        <dbReference type="ARBA" id="ARBA00004123"/>
    </source>
</evidence>
<keyword evidence="6" id="KW-0539">Nucleus</keyword>
<feature type="compositionally biased region" description="Polar residues" evidence="8">
    <location>
        <begin position="36"/>
        <end position="49"/>
    </location>
</feature>
<evidence type="ECO:0000256" key="2">
    <source>
        <dbReference type="ARBA" id="ARBA00022723"/>
    </source>
</evidence>
<keyword evidence="5" id="KW-0862">Zinc</keyword>
<dbReference type="GO" id="GO:0005634">
    <property type="term" value="C:nucleus"/>
    <property type="evidence" value="ECO:0007669"/>
    <property type="project" value="UniProtKB-SubCell"/>
</dbReference>
<keyword evidence="4 7" id="KW-0863">Zinc-finger</keyword>
<dbReference type="GO" id="GO:0006351">
    <property type="term" value="P:DNA-templated transcription"/>
    <property type="evidence" value="ECO:0007669"/>
    <property type="project" value="InterPro"/>
</dbReference>
<evidence type="ECO:0000256" key="3">
    <source>
        <dbReference type="ARBA" id="ARBA00022737"/>
    </source>
</evidence>
<dbReference type="InterPro" id="IPR051059">
    <property type="entry name" value="VerF-like"/>
</dbReference>
<feature type="compositionally biased region" description="Polar residues" evidence="8">
    <location>
        <begin position="83"/>
        <end position="95"/>
    </location>
</feature>
<dbReference type="HOGENOM" id="CLU_014245_1_0_1"/>
<evidence type="ECO:0000256" key="8">
    <source>
        <dbReference type="SAM" id="MobiDB-lite"/>
    </source>
</evidence>